<name>A0A167H6Y6_9GAMM</name>
<dbReference type="OrthoDB" id="1364128at2"/>
<evidence type="ECO:0000313" key="1">
    <source>
        <dbReference type="EMBL" id="ANB19232.1"/>
    </source>
</evidence>
<dbReference type="InterPro" id="IPR019587">
    <property type="entry name" value="Polyketide_cyclase/dehydratase"/>
</dbReference>
<sequence length="138" mass="15190">MAKVKMSTPLPVSADQVWKLIGGFHALPDWHPAVQKSELADGGRVRRLQLMGGASLVERMESFDDNDHVYTYTLEKGALPVANYKSTVRVRNEEGKEGCVVEWSGDFVPAGVPENDAVATMQGIYQAGLDNLRKLFNV</sequence>
<dbReference type="AlphaFoldDB" id="A0A167H6Y6"/>
<dbReference type="PANTHER" id="PTHR39332:SF7">
    <property type="entry name" value="SRPBCC FAMILY PROTEIN"/>
    <property type="match status" value="1"/>
</dbReference>
<dbReference type="EMBL" id="CP015249">
    <property type="protein sequence ID" value="ANB19232.1"/>
    <property type="molecule type" value="Genomic_DNA"/>
</dbReference>
<dbReference type="Gene3D" id="3.30.530.20">
    <property type="match status" value="1"/>
</dbReference>
<dbReference type="RefSeq" id="WP_067649813.1">
    <property type="nucleotide sequence ID" value="NZ_CP015249.1"/>
</dbReference>
<protein>
    <submittedName>
        <fullName evidence="1">Polyketide cyclase / dehydrase and lipid transport</fullName>
    </submittedName>
</protein>
<keyword evidence="2" id="KW-1185">Reference proteome</keyword>
<dbReference type="Proteomes" id="UP000076830">
    <property type="component" value="Chromosome"/>
</dbReference>
<dbReference type="InterPro" id="IPR023393">
    <property type="entry name" value="START-like_dom_sf"/>
</dbReference>
<dbReference type="CDD" id="cd07821">
    <property type="entry name" value="PYR_PYL_RCAR_like"/>
    <property type="match status" value="1"/>
</dbReference>
<dbReference type="PANTHER" id="PTHR39332">
    <property type="entry name" value="BLL4707 PROTEIN"/>
    <property type="match status" value="1"/>
</dbReference>
<dbReference type="KEGG" id="dko:I596_3243"/>
<accession>A0A167H6Y6</accession>
<dbReference type="SUPFAM" id="SSF55961">
    <property type="entry name" value="Bet v1-like"/>
    <property type="match status" value="1"/>
</dbReference>
<dbReference type="Pfam" id="PF10604">
    <property type="entry name" value="Polyketide_cyc2"/>
    <property type="match status" value="1"/>
</dbReference>
<proteinExistence type="predicted"/>
<gene>
    <name evidence="1" type="ORF">I596_3243</name>
</gene>
<reference evidence="1 2" key="1">
    <citation type="submission" date="2016-04" db="EMBL/GenBank/DDBJ databases">
        <title>Complete genome sequence of Dokdonella koreensis DS-123T.</title>
        <authorList>
            <person name="Kim J.F."/>
            <person name="Lee H."/>
            <person name="Kwak M.-J."/>
        </authorList>
    </citation>
    <scope>NUCLEOTIDE SEQUENCE [LARGE SCALE GENOMIC DNA]</scope>
    <source>
        <strain evidence="1 2">DS-123</strain>
    </source>
</reference>
<evidence type="ECO:0000313" key="2">
    <source>
        <dbReference type="Proteomes" id="UP000076830"/>
    </source>
</evidence>
<dbReference type="STRING" id="1300342.I596_3243"/>
<organism evidence="1 2">
    <name type="scientific">Dokdonella koreensis DS-123</name>
    <dbReference type="NCBI Taxonomy" id="1300342"/>
    <lineage>
        <taxon>Bacteria</taxon>
        <taxon>Pseudomonadati</taxon>
        <taxon>Pseudomonadota</taxon>
        <taxon>Gammaproteobacteria</taxon>
        <taxon>Lysobacterales</taxon>
        <taxon>Rhodanobacteraceae</taxon>
        <taxon>Dokdonella</taxon>
    </lineage>
</organism>